<keyword evidence="3" id="KW-0540">Nuclease</keyword>
<accession>A0A6N7VR79</accession>
<gene>
    <name evidence="8" type="ORF">FYJ26_02860</name>
</gene>
<evidence type="ECO:0000256" key="4">
    <source>
        <dbReference type="ARBA" id="ARBA00022759"/>
    </source>
</evidence>
<comment type="similarity">
    <text evidence="1">Belongs to the HicA mRNA interferase family.</text>
</comment>
<dbReference type="Pfam" id="PF07927">
    <property type="entry name" value="HicA_toxin"/>
    <property type="match status" value="1"/>
</dbReference>
<name>A0A6N7VR79_9FIRM</name>
<dbReference type="SUPFAM" id="SSF54786">
    <property type="entry name" value="YcfA/nrd intein domain"/>
    <property type="match status" value="1"/>
</dbReference>
<evidence type="ECO:0000313" key="9">
    <source>
        <dbReference type="Proteomes" id="UP000441925"/>
    </source>
</evidence>
<dbReference type="AlphaFoldDB" id="A0A6N7VR79"/>
<dbReference type="Gene3D" id="3.30.920.30">
    <property type="entry name" value="Hypothetical protein"/>
    <property type="match status" value="1"/>
</dbReference>
<dbReference type="RefSeq" id="WP_154539422.1">
    <property type="nucleotide sequence ID" value="NZ_VULQ01000002.1"/>
</dbReference>
<keyword evidence="4" id="KW-0255">Endonuclease</keyword>
<dbReference type="InterPro" id="IPR012933">
    <property type="entry name" value="HicA_mRNA_interferase"/>
</dbReference>
<dbReference type="EMBL" id="VULQ01000002">
    <property type="protein sequence ID" value="MSS77366.1"/>
    <property type="molecule type" value="Genomic_DNA"/>
</dbReference>
<reference evidence="8 9" key="1">
    <citation type="submission" date="2019-08" db="EMBL/GenBank/DDBJ databases">
        <title>In-depth cultivation of the pig gut microbiome towards novel bacterial diversity and tailored functional studies.</title>
        <authorList>
            <person name="Wylensek D."/>
            <person name="Hitch T.C.A."/>
            <person name="Clavel T."/>
        </authorList>
    </citation>
    <scope>NUCLEOTIDE SEQUENCE [LARGE SCALE GENOMIC DNA]</scope>
    <source>
        <strain evidence="8 9">WCA-380-WT-2B</strain>
    </source>
</reference>
<keyword evidence="9" id="KW-1185">Reference proteome</keyword>
<dbReference type="GO" id="GO:0004519">
    <property type="term" value="F:endonuclease activity"/>
    <property type="evidence" value="ECO:0007669"/>
    <property type="project" value="UniProtKB-KW"/>
</dbReference>
<dbReference type="GO" id="GO:0003729">
    <property type="term" value="F:mRNA binding"/>
    <property type="evidence" value="ECO:0007669"/>
    <property type="project" value="InterPro"/>
</dbReference>
<keyword evidence="2" id="KW-1277">Toxin-antitoxin system</keyword>
<comment type="caution">
    <text evidence="8">The sequence shown here is derived from an EMBL/GenBank/DDBJ whole genome shotgun (WGS) entry which is preliminary data.</text>
</comment>
<proteinExistence type="inferred from homology"/>
<keyword evidence="5" id="KW-0378">Hydrolase</keyword>
<dbReference type="InterPro" id="IPR038570">
    <property type="entry name" value="HicA_sf"/>
</dbReference>
<sequence length="64" mass="7064">MPMTSKQMIKFLKKNGFTYIPSGDGSHKKFKNFKTGKITTVPDHGGKDLPKGTENVILKQAGLK</sequence>
<evidence type="ECO:0000256" key="6">
    <source>
        <dbReference type="ARBA" id="ARBA00022884"/>
    </source>
</evidence>
<evidence type="ECO:0000256" key="2">
    <source>
        <dbReference type="ARBA" id="ARBA00022649"/>
    </source>
</evidence>
<evidence type="ECO:0000256" key="7">
    <source>
        <dbReference type="ARBA" id="ARBA00023016"/>
    </source>
</evidence>
<organism evidence="8 9">
    <name type="scientific">Anaerococcus porci</name>
    <dbReference type="NCBI Taxonomy" id="2652269"/>
    <lineage>
        <taxon>Bacteria</taxon>
        <taxon>Bacillati</taxon>
        <taxon>Bacillota</taxon>
        <taxon>Tissierellia</taxon>
        <taxon>Tissierellales</taxon>
        <taxon>Peptoniphilaceae</taxon>
        <taxon>Anaerococcus</taxon>
    </lineage>
</organism>
<protein>
    <submittedName>
        <fullName evidence="8">Type II toxin-antitoxin system HicA family toxin</fullName>
    </submittedName>
</protein>
<evidence type="ECO:0000256" key="5">
    <source>
        <dbReference type="ARBA" id="ARBA00022801"/>
    </source>
</evidence>
<evidence type="ECO:0000313" key="8">
    <source>
        <dbReference type="EMBL" id="MSS77366.1"/>
    </source>
</evidence>
<dbReference type="Proteomes" id="UP000441925">
    <property type="component" value="Unassembled WGS sequence"/>
</dbReference>
<keyword evidence="7" id="KW-0346">Stress response</keyword>
<keyword evidence="6" id="KW-0694">RNA-binding</keyword>
<evidence type="ECO:0000256" key="3">
    <source>
        <dbReference type="ARBA" id="ARBA00022722"/>
    </source>
</evidence>
<dbReference type="GO" id="GO:0016787">
    <property type="term" value="F:hydrolase activity"/>
    <property type="evidence" value="ECO:0007669"/>
    <property type="project" value="UniProtKB-KW"/>
</dbReference>
<evidence type="ECO:0000256" key="1">
    <source>
        <dbReference type="ARBA" id="ARBA00006620"/>
    </source>
</evidence>